<comment type="caution">
    <text evidence="1">The sequence shown here is derived from an EMBL/GenBank/DDBJ whole genome shotgun (WGS) entry which is preliminary data.</text>
</comment>
<dbReference type="Proteomes" id="UP000009336">
    <property type="component" value="Unassembled WGS sequence"/>
</dbReference>
<dbReference type="EMBL" id="AKKL01000020">
    <property type="protein sequence ID" value="EKT62438.1"/>
    <property type="molecule type" value="Genomic_DNA"/>
</dbReference>
<name>K8WPA3_9GAMM</name>
<organism evidence="1 2">
    <name type="scientific">Providencia burhodogranariea DSM 19968</name>
    <dbReference type="NCBI Taxonomy" id="1141662"/>
    <lineage>
        <taxon>Bacteria</taxon>
        <taxon>Pseudomonadati</taxon>
        <taxon>Pseudomonadota</taxon>
        <taxon>Gammaproteobacteria</taxon>
        <taxon>Enterobacterales</taxon>
        <taxon>Morganellaceae</taxon>
        <taxon>Providencia</taxon>
    </lineage>
</organism>
<evidence type="ECO:0000313" key="2">
    <source>
        <dbReference type="Proteomes" id="UP000009336"/>
    </source>
</evidence>
<dbReference type="AlphaFoldDB" id="K8WPA3"/>
<evidence type="ECO:0000313" key="1">
    <source>
        <dbReference type="EMBL" id="EKT62438.1"/>
    </source>
</evidence>
<dbReference type="HOGENOM" id="CLU_1853428_0_0_6"/>
<keyword evidence="2" id="KW-1185">Reference proteome</keyword>
<proteinExistence type="predicted"/>
<reference evidence="1 2" key="1">
    <citation type="journal article" date="2012" name="BMC Genomics">
        <title>Comparative genomics of bacteria in the genus Providencia isolated from wild Drosophila melanogaster.</title>
        <authorList>
            <person name="Galac M.R."/>
            <person name="Lazzaro B.P."/>
        </authorList>
    </citation>
    <scope>NUCLEOTIDE SEQUENCE [LARGE SCALE GENOMIC DNA]</scope>
    <source>
        <strain evidence="1 2">DSM 19968</strain>
    </source>
</reference>
<dbReference type="STRING" id="1141662.OOA_07620"/>
<protein>
    <submittedName>
        <fullName evidence="1">Uncharacterized protein</fullName>
    </submittedName>
</protein>
<accession>K8WPA3</accession>
<gene>
    <name evidence="1" type="ORF">OOA_07620</name>
</gene>
<sequence length="138" mass="15763">MKLINHIFKCKHRIIKWLLTKAKIIHVKIITILLLGLISTTAFAVDCQPGSNNSIANAQITQLQIDAYNKRVWFHYKDNKPNSNEVLVKVYEGNDYTVQSVVSLLNNSLFLHQTIELCLNKNNDSTIYLHSVNSALKQ</sequence>
<dbReference type="RefSeq" id="WP_008911549.1">
    <property type="nucleotide sequence ID" value="NZ_KB233222.1"/>
</dbReference>